<evidence type="ECO:0000313" key="2">
    <source>
        <dbReference type="Proteomes" id="UP000030106"/>
    </source>
</evidence>
<dbReference type="Proteomes" id="UP000030106">
    <property type="component" value="Unassembled WGS sequence"/>
</dbReference>
<accession>A0A0A2V954</accession>
<name>A0A0A2V954_BEABA</name>
<protein>
    <submittedName>
        <fullName evidence="1">Uncharacterized protein</fullName>
    </submittedName>
</protein>
<reference evidence="1 2" key="1">
    <citation type="submission" date="2012-10" db="EMBL/GenBank/DDBJ databases">
        <title>Genome sequencing and analysis of entomopathogenic fungi Beauveria bassiana D1-5.</title>
        <authorList>
            <person name="Li Q."/>
            <person name="Wang L."/>
            <person name="Zhang Z."/>
            <person name="Wang Q."/>
            <person name="Ren J."/>
            <person name="Wang M."/>
            <person name="Xu W."/>
            <person name="Wang J."/>
            <person name="Lu Y."/>
            <person name="Du Q."/>
            <person name="Sun Z."/>
        </authorList>
    </citation>
    <scope>NUCLEOTIDE SEQUENCE [LARGE SCALE GENOMIC DNA]</scope>
    <source>
        <strain evidence="1 2">D1-5</strain>
    </source>
</reference>
<comment type="caution">
    <text evidence="1">The sequence shown here is derived from an EMBL/GenBank/DDBJ whole genome shotgun (WGS) entry which is preliminary data.</text>
</comment>
<dbReference type="AlphaFoldDB" id="A0A0A2V954"/>
<dbReference type="HOGENOM" id="CLU_973146_0_0_1"/>
<dbReference type="STRING" id="1245745.A0A0A2V954"/>
<proteinExistence type="predicted"/>
<sequence length="286" mass="32510">MSANSVVSQLRGLLEKAEQILPKLTKLYPTEEQWTALSDLSRGLSAAGTAIGDRVQQLKNTREHRAWKESEKHRLHALACVGDLLTSNRLKQATIFRRNIVAIFEGPKHSLFDSDDVRVRKEATQRRCEQIRDTSHDGVISWAIAFAPSLWAGGAMANDIFSCILDSIEPDQSPPWPSVIRTTLQMLQEDEPRLQNSPDFGKFLAGQEEEPSNTYQGGVFIVHKEDVRYALSLDQHVWEIWLTNPEQRYNTYDGMKRSFLTLWVSEEMGEELGRRGKLMVANKDTV</sequence>
<evidence type="ECO:0000313" key="1">
    <source>
        <dbReference type="EMBL" id="KGQ02605.1"/>
    </source>
</evidence>
<dbReference type="EMBL" id="ANFO01001453">
    <property type="protein sequence ID" value="KGQ02605.1"/>
    <property type="molecule type" value="Genomic_DNA"/>
</dbReference>
<organism evidence="1 2">
    <name type="scientific">Beauveria bassiana D1-5</name>
    <dbReference type="NCBI Taxonomy" id="1245745"/>
    <lineage>
        <taxon>Eukaryota</taxon>
        <taxon>Fungi</taxon>
        <taxon>Dikarya</taxon>
        <taxon>Ascomycota</taxon>
        <taxon>Pezizomycotina</taxon>
        <taxon>Sordariomycetes</taxon>
        <taxon>Hypocreomycetidae</taxon>
        <taxon>Hypocreales</taxon>
        <taxon>Cordycipitaceae</taxon>
        <taxon>Beauveria</taxon>
    </lineage>
</organism>
<gene>
    <name evidence="1" type="ORF">BBAD15_g12189</name>
</gene>